<proteinExistence type="predicted"/>
<keyword evidence="2" id="KW-1185">Reference proteome</keyword>
<protein>
    <submittedName>
        <fullName evidence="1">Uncharacterized protein</fullName>
    </submittedName>
</protein>
<name>A0A4S4L2P4_9AGAM</name>
<reference evidence="1 2" key="1">
    <citation type="submission" date="2019-02" db="EMBL/GenBank/DDBJ databases">
        <title>Genome sequencing of the rare red list fungi Phellinidium pouzarii.</title>
        <authorList>
            <person name="Buettner E."/>
            <person name="Kellner H."/>
        </authorList>
    </citation>
    <scope>NUCLEOTIDE SEQUENCE [LARGE SCALE GENOMIC DNA]</scope>
    <source>
        <strain evidence="1 2">DSM 108285</strain>
    </source>
</reference>
<evidence type="ECO:0000313" key="2">
    <source>
        <dbReference type="Proteomes" id="UP000308199"/>
    </source>
</evidence>
<gene>
    <name evidence="1" type="ORF">EW145_g4675</name>
</gene>
<evidence type="ECO:0000313" key="1">
    <source>
        <dbReference type="EMBL" id="THH05602.1"/>
    </source>
</evidence>
<accession>A0A4S4L2P4</accession>
<dbReference type="EMBL" id="SGPK01000249">
    <property type="protein sequence ID" value="THH05602.1"/>
    <property type="molecule type" value="Genomic_DNA"/>
</dbReference>
<dbReference type="Proteomes" id="UP000308199">
    <property type="component" value="Unassembled WGS sequence"/>
</dbReference>
<organism evidence="1 2">
    <name type="scientific">Phellinidium pouzarii</name>
    <dbReference type="NCBI Taxonomy" id="167371"/>
    <lineage>
        <taxon>Eukaryota</taxon>
        <taxon>Fungi</taxon>
        <taxon>Dikarya</taxon>
        <taxon>Basidiomycota</taxon>
        <taxon>Agaricomycotina</taxon>
        <taxon>Agaricomycetes</taxon>
        <taxon>Hymenochaetales</taxon>
        <taxon>Hymenochaetaceae</taxon>
        <taxon>Phellinidium</taxon>
    </lineage>
</organism>
<dbReference type="AlphaFoldDB" id="A0A4S4L2P4"/>
<sequence length="753" mass="85176">MNSSVDSINLGREDLGLTHTHEPMSSYIIEGSGLLNEDLYSQRYSTTSTFSDIASSSDHLSGTGLTLSVTSTMTRSDNVGPGRVLGRVISRGGLMMETSFGQLARSLGFGPYAIAQKLFTRLIQSRVHFLSTTFEDHAVEEEARIACDKLLQFVKDNILSNQQVSLKSIVSLLSAFPILRRFFVSPAATLVFDVAVKFASYRTRNASIFDLCKKVDALLKCMTLFTDQNLITKLVDSHTISSHAGSSSTENALSLLTRLIPFYRHPVLYLLAIQYSKALILQIVLARTSWNVTPKEMIESLYTFDYGKIHASRRSTSADFAASSSKMHAADDTNNKQTSQLWEEICHALVLLEADPRHCPDLPGLDLIFDMILFSITAAKGFDWMTCKFSVEIIFLLHKRDKKTLYPKAHARATTMVKNVSKEIRSLDELTKHILDFCYHHREELLIAFFTRSPFSNKDTASTGFKTAEKMTPSEFIQLNSNKQWQLEQKCTQLEHYIYSEIESVKLQAFDSVAFVITQYPFLRHYFFEDRISKEWSESTLLHGQHLQLNFFRPHSTNDHDAVFSAVIAILKHISSKQQGNTRILYDMLYKGMKFDLRFITIRYLISAIAFEVELATSALPCRPSKANCRCYTAYDSSTDFSWDDVCTIVLTLLRLWEPELQAVSVLWLSAIDKLCTTVLKQLSLTCGYLDTIEKGAILPDNLVELMTTIIHLPVISSESIVFPSSSRSMVEAMEKEITDSEPSFEILKWANF</sequence>
<comment type="caution">
    <text evidence="1">The sequence shown here is derived from an EMBL/GenBank/DDBJ whole genome shotgun (WGS) entry which is preliminary data.</text>
</comment>